<name>A0ACC2KK63_PERAE</name>
<dbReference type="EMBL" id="CM056817">
    <property type="protein sequence ID" value="KAJ8621507.1"/>
    <property type="molecule type" value="Genomic_DNA"/>
</dbReference>
<comment type="caution">
    <text evidence="1">The sequence shown here is derived from an EMBL/GenBank/DDBJ whole genome shotgun (WGS) entry which is preliminary data.</text>
</comment>
<evidence type="ECO:0000313" key="2">
    <source>
        <dbReference type="Proteomes" id="UP001234297"/>
    </source>
</evidence>
<organism evidence="1 2">
    <name type="scientific">Persea americana</name>
    <name type="common">Avocado</name>
    <dbReference type="NCBI Taxonomy" id="3435"/>
    <lineage>
        <taxon>Eukaryota</taxon>
        <taxon>Viridiplantae</taxon>
        <taxon>Streptophyta</taxon>
        <taxon>Embryophyta</taxon>
        <taxon>Tracheophyta</taxon>
        <taxon>Spermatophyta</taxon>
        <taxon>Magnoliopsida</taxon>
        <taxon>Magnoliidae</taxon>
        <taxon>Laurales</taxon>
        <taxon>Lauraceae</taxon>
        <taxon>Persea</taxon>
    </lineage>
</organism>
<proteinExistence type="predicted"/>
<reference evidence="1 2" key="1">
    <citation type="journal article" date="2022" name="Hortic Res">
        <title>A haplotype resolved chromosomal level avocado genome allows analysis of novel avocado genes.</title>
        <authorList>
            <person name="Nath O."/>
            <person name="Fletcher S.J."/>
            <person name="Hayward A."/>
            <person name="Shaw L.M."/>
            <person name="Masouleh A.K."/>
            <person name="Furtado A."/>
            <person name="Henry R.J."/>
            <person name="Mitter N."/>
        </authorList>
    </citation>
    <scope>NUCLEOTIDE SEQUENCE [LARGE SCALE GENOMIC DNA]</scope>
    <source>
        <strain evidence="2">cv. Hass</strain>
    </source>
</reference>
<evidence type="ECO:0000313" key="1">
    <source>
        <dbReference type="EMBL" id="KAJ8621507.1"/>
    </source>
</evidence>
<accession>A0ACC2KK63</accession>
<protein>
    <submittedName>
        <fullName evidence="1">Uncharacterized protein</fullName>
    </submittedName>
</protein>
<gene>
    <name evidence="1" type="ORF">MRB53_030036</name>
</gene>
<keyword evidence="2" id="KW-1185">Reference proteome</keyword>
<dbReference type="Proteomes" id="UP001234297">
    <property type="component" value="Chromosome 9"/>
</dbReference>
<sequence>MEILGREGRRSRLRISSMILPPKTTRRVWGSGRRAHAEFYYKRQRQMDWALEILQLTKSSQTTITNTLIKSHPHPTSSRRRTRRLIDHFKISNPTRHFVCCSC</sequence>